<reference evidence="1" key="1">
    <citation type="journal article" date="2014" name="Int. J. Syst. Evol. Microbiol.">
        <title>Complete genome sequence of Corynebacterium casei LMG S-19264T (=DSM 44701T), isolated from a smear-ripened cheese.</title>
        <authorList>
            <consortium name="US DOE Joint Genome Institute (JGI-PGF)"/>
            <person name="Walter F."/>
            <person name="Albersmeier A."/>
            <person name="Kalinowski J."/>
            <person name="Ruckert C."/>
        </authorList>
    </citation>
    <scope>NUCLEOTIDE SEQUENCE</scope>
    <source>
        <strain evidence="1">JCM 3093</strain>
    </source>
</reference>
<name>A0AA37BD64_9ACTN</name>
<organism evidence="1 2">
    <name type="scientific">Planomonospora parontospora</name>
    <dbReference type="NCBI Taxonomy" id="58119"/>
    <lineage>
        <taxon>Bacteria</taxon>
        <taxon>Bacillati</taxon>
        <taxon>Actinomycetota</taxon>
        <taxon>Actinomycetes</taxon>
        <taxon>Streptosporangiales</taxon>
        <taxon>Streptosporangiaceae</taxon>
        <taxon>Planomonospora</taxon>
    </lineage>
</organism>
<gene>
    <name evidence="1" type="ORF">GCM10010126_10060</name>
</gene>
<protein>
    <submittedName>
        <fullName evidence="1">Uncharacterized protein</fullName>
    </submittedName>
</protein>
<dbReference type="AlphaFoldDB" id="A0AA37BD64"/>
<accession>A0AA37BD64</accession>
<dbReference type="EMBL" id="BMQD01000002">
    <property type="protein sequence ID" value="GGK52538.1"/>
    <property type="molecule type" value="Genomic_DNA"/>
</dbReference>
<dbReference type="Proteomes" id="UP000627984">
    <property type="component" value="Unassembled WGS sequence"/>
</dbReference>
<sequence>MATSRLTGHDAAMAFRRAARLTDRAGGGPYGGPGLWSVVEGEAVPTRWDPLLICFSPVNRDPATENALECLQWVRGEVTARSDRHGVARILEAVR</sequence>
<comment type="caution">
    <text evidence="1">The sequence shown here is derived from an EMBL/GenBank/DDBJ whole genome shotgun (WGS) entry which is preliminary data.</text>
</comment>
<proteinExistence type="predicted"/>
<evidence type="ECO:0000313" key="1">
    <source>
        <dbReference type="EMBL" id="GGK52538.1"/>
    </source>
</evidence>
<reference evidence="1" key="2">
    <citation type="submission" date="2022-09" db="EMBL/GenBank/DDBJ databases">
        <authorList>
            <person name="Sun Q."/>
            <person name="Ohkuma M."/>
        </authorList>
    </citation>
    <scope>NUCLEOTIDE SEQUENCE</scope>
    <source>
        <strain evidence="1">JCM 3093</strain>
    </source>
</reference>
<evidence type="ECO:0000313" key="2">
    <source>
        <dbReference type="Proteomes" id="UP000627984"/>
    </source>
</evidence>